<comment type="similarity">
    <text evidence="3">Belongs to the Maf family. YhdE subfamily.</text>
</comment>
<comment type="catalytic activity">
    <reaction evidence="3">
        <text>dTTP + H2O = dTMP + diphosphate + H(+)</text>
        <dbReference type="Rhea" id="RHEA:28534"/>
        <dbReference type="ChEBI" id="CHEBI:15377"/>
        <dbReference type="ChEBI" id="CHEBI:15378"/>
        <dbReference type="ChEBI" id="CHEBI:33019"/>
        <dbReference type="ChEBI" id="CHEBI:37568"/>
        <dbReference type="ChEBI" id="CHEBI:63528"/>
        <dbReference type="EC" id="3.6.1.9"/>
    </reaction>
</comment>
<dbReference type="HAMAP" id="MF_00528">
    <property type="entry name" value="Maf"/>
    <property type="match status" value="1"/>
</dbReference>
<evidence type="ECO:0000313" key="5">
    <source>
        <dbReference type="Proteomes" id="UP000422764"/>
    </source>
</evidence>
<evidence type="ECO:0000256" key="1">
    <source>
        <dbReference type="ARBA" id="ARBA00001968"/>
    </source>
</evidence>
<dbReference type="PANTHER" id="PTHR43213:SF5">
    <property type="entry name" value="BIFUNCTIONAL DTTP_UTP PYROPHOSPHATASE_METHYLTRANSFERASE PROTEIN-RELATED"/>
    <property type="match status" value="1"/>
</dbReference>
<dbReference type="CDD" id="cd00555">
    <property type="entry name" value="Maf"/>
    <property type="match status" value="1"/>
</dbReference>
<dbReference type="EMBL" id="CP046522">
    <property type="protein sequence ID" value="QGU94908.1"/>
    <property type="molecule type" value="Genomic_DNA"/>
</dbReference>
<sequence>MKLILASASERRQELLKRITSDFDIIVSDFDEEKVSFQGSCGEYVTKLAKGKAENVANRIGNDAIVIGCDTIVSFKEHVLGKPRNELEAFSMLRLLSGSIHQVYSGVAVIDTKTKNVKIDYVCTDVKFSSISDEEIKSYIATGEPMDKAGAYGIQGFGGVFVEEITGDYYNVVGLPLNKLNKMLKEMGVNL</sequence>
<dbReference type="PIRSF" id="PIRSF006305">
    <property type="entry name" value="Maf"/>
    <property type="match status" value="1"/>
</dbReference>
<comment type="subcellular location">
    <subcellularLocation>
        <location evidence="3">Cytoplasm</location>
    </subcellularLocation>
</comment>
<keyword evidence="5" id="KW-1185">Reference proteome</keyword>
<dbReference type="InterPro" id="IPR003697">
    <property type="entry name" value="Maf-like"/>
</dbReference>
<accession>A0A6I6F395</accession>
<comment type="cofactor">
    <cofactor evidence="1 3">
        <name>a divalent metal cation</name>
        <dbReference type="ChEBI" id="CHEBI:60240"/>
    </cofactor>
</comment>
<comment type="caution">
    <text evidence="3">Lacks conserved residue(s) required for the propagation of feature annotation.</text>
</comment>
<dbReference type="AlphaFoldDB" id="A0A6I6F395"/>
<comment type="catalytic activity">
    <reaction evidence="3">
        <text>UTP + H2O = UMP + diphosphate + H(+)</text>
        <dbReference type="Rhea" id="RHEA:29395"/>
        <dbReference type="ChEBI" id="CHEBI:15377"/>
        <dbReference type="ChEBI" id="CHEBI:15378"/>
        <dbReference type="ChEBI" id="CHEBI:33019"/>
        <dbReference type="ChEBI" id="CHEBI:46398"/>
        <dbReference type="ChEBI" id="CHEBI:57865"/>
        <dbReference type="EC" id="3.6.1.9"/>
    </reaction>
</comment>
<evidence type="ECO:0000256" key="3">
    <source>
        <dbReference type="HAMAP-Rule" id="MF_00528"/>
    </source>
</evidence>
<dbReference type="GO" id="GO:0009117">
    <property type="term" value="P:nucleotide metabolic process"/>
    <property type="evidence" value="ECO:0007669"/>
    <property type="project" value="UniProtKB-KW"/>
</dbReference>
<protein>
    <recommendedName>
        <fullName evidence="3">dTTP/UTP pyrophosphatase</fullName>
        <shortName evidence="3">dTTPase/UTPase</shortName>
        <ecNumber evidence="3">3.6.1.9</ecNumber>
    </recommendedName>
    <alternativeName>
        <fullName evidence="3">Nucleoside triphosphate pyrophosphatase</fullName>
    </alternativeName>
    <alternativeName>
        <fullName evidence="3">Nucleotide pyrophosphatase</fullName>
        <shortName evidence="3">Nucleotide PPase</shortName>
    </alternativeName>
</protein>
<evidence type="ECO:0000313" key="4">
    <source>
        <dbReference type="EMBL" id="QGU94908.1"/>
    </source>
</evidence>
<dbReference type="Proteomes" id="UP000422764">
    <property type="component" value="Chromosome"/>
</dbReference>
<keyword evidence="2 3" id="KW-0378">Hydrolase</keyword>
<proteinExistence type="inferred from homology"/>
<dbReference type="Gene3D" id="3.90.950.10">
    <property type="match status" value="1"/>
</dbReference>
<dbReference type="InterPro" id="IPR029001">
    <property type="entry name" value="ITPase-like_fam"/>
</dbReference>
<evidence type="ECO:0000256" key="2">
    <source>
        <dbReference type="ARBA" id="ARBA00022801"/>
    </source>
</evidence>
<feature type="active site" description="Proton acceptor" evidence="3">
    <location>
        <position position="70"/>
    </location>
</feature>
<dbReference type="NCBIfam" id="NF000867">
    <property type="entry name" value="PRK00078.1"/>
    <property type="match status" value="1"/>
</dbReference>
<feature type="site" description="Important for substrate specificity" evidence="3">
    <location>
        <position position="155"/>
    </location>
</feature>
<comment type="function">
    <text evidence="3">Nucleoside triphosphate pyrophosphatase that hydrolyzes dTTP and UTP. May have a dual role in cell division arrest and in preventing the incorporation of modified nucleotides into cellular nucleic acids.</text>
</comment>
<name>A0A6I6F395_9CLOT</name>
<reference evidence="4 5" key="1">
    <citation type="submission" date="2019-12" db="EMBL/GenBank/DDBJ databases">
        <title>Genome sequenceing of Clostridium bovifaecis.</title>
        <authorList>
            <person name="Yao Y."/>
        </authorList>
    </citation>
    <scope>NUCLEOTIDE SEQUENCE [LARGE SCALE GENOMIC DNA]</scope>
    <source>
        <strain evidence="4 5">BXX</strain>
    </source>
</reference>
<feature type="site" description="Important for substrate specificity" evidence="3">
    <location>
        <position position="71"/>
    </location>
</feature>
<dbReference type="EC" id="3.6.1.9" evidence="3"/>
<gene>
    <name evidence="4" type="ORF">GOM49_07160</name>
</gene>
<dbReference type="GO" id="GO:0005737">
    <property type="term" value="C:cytoplasm"/>
    <property type="evidence" value="ECO:0007669"/>
    <property type="project" value="UniProtKB-SubCell"/>
</dbReference>
<keyword evidence="3" id="KW-0546">Nucleotide metabolism</keyword>
<organism evidence="4 5">
    <name type="scientific">Clostridium bovifaecis</name>
    <dbReference type="NCBI Taxonomy" id="2184719"/>
    <lineage>
        <taxon>Bacteria</taxon>
        <taxon>Bacillati</taxon>
        <taxon>Bacillota</taxon>
        <taxon>Clostridia</taxon>
        <taxon>Eubacteriales</taxon>
        <taxon>Clostridiaceae</taxon>
        <taxon>Clostridium</taxon>
    </lineage>
</organism>
<feature type="site" description="Important for substrate specificity" evidence="3">
    <location>
        <position position="11"/>
    </location>
</feature>
<dbReference type="SUPFAM" id="SSF52972">
    <property type="entry name" value="ITPase-like"/>
    <property type="match status" value="1"/>
</dbReference>
<dbReference type="Pfam" id="PF02545">
    <property type="entry name" value="Maf"/>
    <property type="match status" value="1"/>
</dbReference>
<dbReference type="PANTHER" id="PTHR43213">
    <property type="entry name" value="BIFUNCTIONAL DTTP/UTP PYROPHOSPHATASE/METHYLTRANSFERASE PROTEIN-RELATED"/>
    <property type="match status" value="1"/>
</dbReference>
<dbReference type="GO" id="GO:0047429">
    <property type="term" value="F:nucleoside triphosphate diphosphatase activity"/>
    <property type="evidence" value="ECO:0007669"/>
    <property type="project" value="UniProtKB-EC"/>
</dbReference>
<dbReference type="NCBIfam" id="TIGR00172">
    <property type="entry name" value="maf"/>
    <property type="match status" value="1"/>
</dbReference>
<keyword evidence="3" id="KW-0963">Cytoplasm</keyword>